<accession>A0A5C5Z5M8</accession>
<protein>
    <recommendedName>
        <fullName evidence="2">Gingipain domain-containing protein</fullName>
    </recommendedName>
</protein>
<reference evidence="3 4" key="1">
    <citation type="submission" date="2019-02" db="EMBL/GenBank/DDBJ databases">
        <title>Deep-cultivation of Planctomycetes and their phenomic and genomic characterization uncovers novel biology.</title>
        <authorList>
            <person name="Wiegand S."/>
            <person name="Jogler M."/>
            <person name="Boedeker C."/>
            <person name="Pinto D."/>
            <person name="Vollmers J."/>
            <person name="Rivas-Marin E."/>
            <person name="Kohn T."/>
            <person name="Peeters S.H."/>
            <person name="Heuer A."/>
            <person name="Rast P."/>
            <person name="Oberbeckmann S."/>
            <person name="Bunk B."/>
            <person name="Jeske O."/>
            <person name="Meyerdierks A."/>
            <person name="Storesund J.E."/>
            <person name="Kallscheuer N."/>
            <person name="Luecker S."/>
            <person name="Lage O.M."/>
            <person name="Pohl T."/>
            <person name="Merkel B.J."/>
            <person name="Hornburger P."/>
            <person name="Mueller R.-W."/>
            <person name="Bruemmer F."/>
            <person name="Labrenz M."/>
            <person name="Spormann A.M."/>
            <person name="Op Den Camp H."/>
            <person name="Overmann J."/>
            <person name="Amann R."/>
            <person name="Jetten M.S.M."/>
            <person name="Mascher T."/>
            <person name="Medema M.H."/>
            <person name="Devos D.P."/>
            <person name="Kaster A.-K."/>
            <person name="Ovreas L."/>
            <person name="Rohde M."/>
            <person name="Galperin M.Y."/>
            <person name="Jogler C."/>
        </authorList>
    </citation>
    <scope>NUCLEOTIDE SEQUENCE [LARGE SCALE GENOMIC DNA]</scope>
    <source>
        <strain evidence="3 4">CA13</strain>
    </source>
</reference>
<dbReference type="GO" id="GO:0006508">
    <property type="term" value="P:proteolysis"/>
    <property type="evidence" value="ECO:0007669"/>
    <property type="project" value="InterPro"/>
</dbReference>
<dbReference type="Gene3D" id="3.40.50.1460">
    <property type="match status" value="1"/>
</dbReference>
<evidence type="ECO:0000259" key="2">
    <source>
        <dbReference type="Pfam" id="PF01364"/>
    </source>
</evidence>
<dbReference type="InterPro" id="IPR001769">
    <property type="entry name" value="Gingipain"/>
</dbReference>
<dbReference type="InterPro" id="IPR029030">
    <property type="entry name" value="Caspase-like_dom_sf"/>
</dbReference>
<evidence type="ECO:0000313" key="3">
    <source>
        <dbReference type="EMBL" id="TWT82608.1"/>
    </source>
</evidence>
<sequence>MTGHFRKIVFLGFWATGLLHSAFGADIVAVCPDAFRASITPWIEHREQDGLSVSVVRSFGSAETVQQTIRDAATAETRYVVLVGTTPAIGTPCDPSCEVPTVYCRTTVTAQFGSPPTMSTDMPFGDFDGDGTPNAAVGRMPVKTTTELDQLIDRVVHYERQPDFGLWRGNVQLVGGLGGFGGMIDTAIESVTRTVVTGVLPPETRTFVAYASPNHRFCPKHLPFTEAVLEDYRRGSRFWVYAGHGYITELDRVPATLLGRPVLDCESVCKLQRPASSSPIALLLACYTGATDAPEDCLAERMLLTDGGPIAVFAGSRVTMPYGNANVAIGLIDGVYAKKMNRLGDAWLRTQVQMQSDVIQDQSTARMMIDGLATLMSPAGSKLVDERREHVRLYNLLGDPALHLHPPQSLSLEVATGFNPGETISIDATSPIDGELTVTLHRPLGSDSDDQEDPNATAVASITQLVSADRLNRSEVQVPDTFRGPLTVRAFVSGKTAWATAAAKTRIRNASLK</sequence>
<dbReference type="Pfam" id="PF01364">
    <property type="entry name" value="Peptidase_C25"/>
    <property type="match status" value="1"/>
</dbReference>
<feature type="domain" description="Gingipain" evidence="2">
    <location>
        <begin position="28"/>
        <end position="404"/>
    </location>
</feature>
<name>A0A5C5Z5M8_9BACT</name>
<dbReference type="RefSeq" id="WP_146399209.1">
    <property type="nucleotide sequence ID" value="NZ_SJPJ01000001.1"/>
</dbReference>
<dbReference type="GO" id="GO:0008234">
    <property type="term" value="F:cysteine-type peptidase activity"/>
    <property type="evidence" value="ECO:0007669"/>
    <property type="project" value="InterPro"/>
</dbReference>
<keyword evidence="4" id="KW-1185">Reference proteome</keyword>
<proteinExistence type="predicted"/>
<keyword evidence="1" id="KW-0732">Signal</keyword>
<dbReference type="SUPFAM" id="SSF52129">
    <property type="entry name" value="Caspase-like"/>
    <property type="match status" value="1"/>
</dbReference>
<dbReference type="Gene3D" id="3.40.50.10390">
    <property type="entry name" value="Gingipain r, domain 1"/>
    <property type="match status" value="1"/>
</dbReference>
<dbReference type="InterPro" id="IPR029031">
    <property type="entry name" value="Gingipain_N_sf"/>
</dbReference>
<evidence type="ECO:0000256" key="1">
    <source>
        <dbReference type="ARBA" id="ARBA00022729"/>
    </source>
</evidence>
<evidence type="ECO:0000313" key="4">
    <source>
        <dbReference type="Proteomes" id="UP000315010"/>
    </source>
</evidence>
<dbReference type="AlphaFoldDB" id="A0A5C5Z5M8"/>
<comment type="caution">
    <text evidence="3">The sequence shown here is derived from an EMBL/GenBank/DDBJ whole genome shotgun (WGS) entry which is preliminary data.</text>
</comment>
<dbReference type="EMBL" id="SJPJ01000001">
    <property type="protein sequence ID" value="TWT82608.1"/>
    <property type="molecule type" value="Genomic_DNA"/>
</dbReference>
<gene>
    <name evidence="3" type="ORF">CA13_40710</name>
</gene>
<dbReference type="Proteomes" id="UP000315010">
    <property type="component" value="Unassembled WGS sequence"/>
</dbReference>
<dbReference type="OrthoDB" id="292502at2"/>
<organism evidence="3 4">
    <name type="scientific">Novipirellula herctigrandis</name>
    <dbReference type="NCBI Taxonomy" id="2527986"/>
    <lineage>
        <taxon>Bacteria</taxon>
        <taxon>Pseudomonadati</taxon>
        <taxon>Planctomycetota</taxon>
        <taxon>Planctomycetia</taxon>
        <taxon>Pirellulales</taxon>
        <taxon>Pirellulaceae</taxon>
        <taxon>Novipirellula</taxon>
    </lineage>
</organism>